<dbReference type="GO" id="GO:0016798">
    <property type="term" value="F:hydrolase activity, acting on glycosyl bonds"/>
    <property type="evidence" value="ECO:0007669"/>
    <property type="project" value="UniProtKB-KW"/>
</dbReference>
<dbReference type="CDD" id="cd14792">
    <property type="entry name" value="GH27"/>
    <property type="match status" value="1"/>
</dbReference>
<dbReference type="PANTHER" id="PTHR11452">
    <property type="entry name" value="ALPHA-GALACTOSIDASE/ALPHA-N-ACETYLGALACTOSAMINIDASE"/>
    <property type="match status" value="1"/>
</dbReference>
<accession>A0ABW2Z8V3</accession>
<keyword evidence="4 5" id="KW-0326">Glycosidase</keyword>
<feature type="domain" description="Alpha galactosidase C-terminal" evidence="6">
    <location>
        <begin position="327"/>
        <end position="406"/>
    </location>
</feature>
<dbReference type="InterPro" id="IPR017853">
    <property type="entry name" value="GH"/>
</dbReference>
<dbReference type="Pfam" id="PF16499">
    <property type="entry name" value="Melibiase_2"/>
    <property type="match status" value="1"/>
</dbReference>
<sequence>MKNKYFIILLFFLLIACETKNNKQQSNSENDLEIENKNHPSESPIMGWASWNNYRVNISEDIIKSQADAMVTSGLKDVGYTYINIDDGFFGGRDKNGNVLAHKKRFPNGMKSLASYIKSKGLKAGIYSDAGINTCASYWDKDTIGVGMGLYGHDKQDLNLYLKEWNYDFIKIDWCGGDWLGLDEQSRYTEIGNIIKSIKPNAIYNICRWKFPGKWVSQIADSWRISGDIDNNFKSILNIIDLNADLWMYSSKGHYNDMDMLQIGRGMTYEEDKAHFSMWCLMHSPLLLGNDLTQMSEKTIKIITNEEIIALNQSSFVYQARRIIDYGELEVWAKPLISTVSGHVAVGLLNRSNTMDTISFNLNSIGIDASKGYLTKDLWTKKEYSRSIKEQIKMEVPSHGIVVLKIEGESLPFNVFQFKDKKNIP</sequence>
<organism evidence="7 8">
    <name type="scientific">Lutibacter aestuarii</name>
    <dbReference type="NCBI Taxonomy" id="861111"/>
    <lineage>
        <taxon>Bacteria</taxon>
        <taxon>Pseudomonadati</taxon>
        <taxon>Bacteroidota</taxon>
        <taxon>Flavobacteriia</taxon>
        <taxon>Flavobacteriales</taxon>
        <taxon>Flavobacteriaceae</taxon>
        <taxon>Lutibacter</taxon>
    </lineage>
</organism>
<dbReference type="EC" id="3.2.1.22" evidence="5"/>
<dbReference type="Gene3D" id="3.20.20.70">
    <property type="entry name" value="Aldolase class I"/>
    <property type="match status" value="1"/>
</dbReference>
<proteinExistence type="inferred from homology"/>
<protein>
    <recommendedName>
        <fullName evidence="5">Alpha-galactosidase</fullName>
        <ecNumber evidence="5">3.2.1.22</ecNumber>
    </recommendedName>
    <alternativeName>
        <fullName evidence="5">Melibiase</fullName>
    </alternativeName>
</protein>
<keyword evidence="3 5" id="KW-0378">Hydrolase</keyword>
<evidence type="ECO:0000256" key="2">
    <source>
        <dbReference type="ARBA" id="ARBA00022729"/>
    </source>
</evidence>
<dbReference type="Proteomes" id="UP001597032">
    <property type="component" value="Unassembled WGS sequence"/>
</dbReference>
<dbReference type="SUPFAM" id="SSF51445">
    <property type="entry name" value="(Trans)glycosidases"/>
    <property type="match status" value="1"/>
</dbReference>
<dbReference type="InterPro" id="IPR013780">
    <property type="entry name" value="Glyco_hydro_b"/>
</dbReference>
<evidence type="ECO:0000259" key="6">
    <source>
        <dbReference type="Pfam" id="PF17801"/>
    </source>
</evidence>
<evidence type="ECO:0000313" key="7">
    <source>
        <dbReference type="EMBL" id="MFD0762789.1"/>
    </source>
</evidence>
<keyword evidence="2" id="KW-0732">Signal</keyword>
<gene>
    <name evidence="7" type="ORF">ACFQZW_11915</name>
</gene>
<dbReference type="InterPro" id="IPR013785">
    <property type="entry name" value="Aldolase_TIM"/>
</dbReference>
<evidence type="ECO:0000256" key="4">
    <source>
        <dbReference type="ARBA" id="ARBA00023295"/>
    </source>
</evidence>
<dbReference type="PANTHER" id="PTHR11452:SF75">
    <property type="entry name" value="ALPHA-GALACTOSIDASE MEL1"/>
    <property type="match status" value="1"/>
</dbReference>
<keyword evidence="5" id="KW-1015">Disulfide bond</keyword>
<evidence type="ECO:0000313" key="8">
    <source>
        <dbReference type="Proteomes" id="UP001597032"/>
    </source>
</evidence>
<comment type="catalytic activity">
    <reaction evidence="5">
        <text>Hydrolysis of terminal, non-reducing alpha-D-galactose residues in alpha-D-galactosides, including galactose oligosaccharides, galactomannans and galactolipids.</text>
        <dbReference type="EC" id="3.2.1.22"/>
    </reaction>
</comment>
<evidence type="ECO:0000256" key="5">
    <source>
        <dbReference type="RuleBase" id="RU361168"/>
    </source>
</evidence>
<dbReference type="RefSeq" id="WP_386783242.1">
    <property type="nucleotide sequence ID" value="NZ_JBHTIC010000018.1"/>
</dbReference>
<dbReference type="Pfam" id="PF17801">
    <property type="entry name" value="Melibiase_C"/>
    <property type="match status" value="1"/>
</dbReference>
<dbReference type="PRINTS" id="PR00740">
    <property type="entry name" value="GLHYDRLASE27"/>
</dbReference>
<reference evidence="8" key="1">
    <citation type="journal article" date="2019" name="Int. J. Syst. Evol. Microbiol.">
        <title>The Global Catalogue of Microorganisms (GCM) 10K type strain sequencing project: providing services to taxonomists for standard genome sequencing and annotation.</title>
        <authorList>
            <consortium name="The Broad Institute Genomics Platform"/>
            <consortium name="The Broad Institute Genome Sequencing Center for Infectious Disease"/>
            <person name="Wu L."/>
            <person name="Ma J."/>
        </authorList>
    </citation>
    <scope>NUCLEOTIDE SEQUENCE [LARGE SCALE GENOMIC DNA]</scope>
    <source>
        <strain evidence="8">CCUG 60022</strain>
    </source>
</reference>
<dbReference type="InterPro" id="IPR002241">
    <property type="entry name" value="Glyco_hydro_27"/>
</dbReference>
<dbReference type="EMBL" id="JBHTIC010000018">
    <property type="protein sequence ID" value="MFD0762789.1"/>
    <property type="molecule type" value="Genomic_DNA"/>
</dbReference>
<dbReference type="Gene3D" id="2.60.40.1180">
    <property type="entry name" value="Golgi alpha-mannosidase II"/>
    <property type="match status" value="1"/>
</dbReference>
<name>A0ABW2Z8V3_9FLAO</name>
<evidence type="ECO:0000256" key="1">
    <source>
        <dbReference type="ARBA" id="ARBA00009743"/>
    </source>
</evidence>
<evidence type="ECO:0000256" key="3">
    <source>
        <dbReference type="ARBA" id="ARBA00022801"/>
    </source>
</evidence>
<comment type="similarity">
    <text evidence="1 5">Belongs to the glycosyl hydrolase 27 family.</text>
</comment>
<comment type="caution">
    <text evidence="7">The sequence shown here is derived from an EMBL/GenBank/DDBJ whole genome shotgun (WGS) entry which is preliminary data.</text>
</comment>
<dbReference type="PROSITE" id="PS51257">
    <property type="entry name" value="PROKAR_LIPOPROTEIN"/>
    <property type="match status" value="1"/>
</dbReference>
<dbReference type="InterPro" id="IPR041233">
    <property type="entry name" value="Melibiase_C"/>
</dbReference>
<dbReference type="SUPFAM" id="SSF51011">
    <property type="entry name" value="Glycosyl hydrolase domain"/>
    <property type="match status" value="1"/>
</dbReference>
<keyword evidence="8" id="KW-1185">Reference proteome</keyword>